<keyword evidence="4" id="KW-0004">4Fe-4S</keyword>
<organism evidence="14 15">
    <name type="scientific">Mya arenaria</name>
    <name type="common">Soft-shell clam</name>
    <dbReference type="NCBI Taxonomy" id="6604"/>
    <lineage>
        <taxon>Eukaryota</taxon>
        <taxon>Metazoa</taxon>
        <taxon>Spiralia</taxon>
        <taxon>Lophotrochozoa</taxon>
        <taxon>Mollusca</taxon>
        <taxon>Bivalvia</taxon>
        <taxon>Autobranchia</taxon>
        <taxon>Heteroconchia</taxon>
        <taxon>Euheterodonta</taxon>
        <taxon>Imparidentia</taxon>
        <taxon>Neoheterodontei</taxon>
        <taxon>Myida</taxon>
        <taxon>Myoidea</taxon>
        <taxon>Myidae</taxon>
        <taxon>Mya</taxon>
    </lineage>
</organism>
<dbReference type="PANTHER" id="PTHR13273">
    <property type="entry name" value="ANAMORSIN"/>
    <property type="match status" value="1"/>
</dbReference>
<dbReference type="InterPro" id="IPR007785">
    <property type="entry name" value="Anamorsin"/>
</dbReference>
<feature type="region of interest" description="Disordered" evidence="11">
    <location>
        <begin position="207"/>
        <end position="237"/>
    </location>
</feature>
<feature type="compositionally biased region" description="Polar residues" evidence="11">
    <location>
        <begin position="208"/>
        <end position="237"/>
    </location>
</feature>
<comment type="similarity">
    <text evidence="3">Belongs to the anamorsin family.</text>
</comment>
<evidence type="ECO:0000259" key="12">
    <source>
        <dbReference type="Pfam" id="PF05093"/>
    </source>
</evidence>
<keyword evidence="10" id="KW-0496">Mitochondrion</keyword>
<name>A0ABY7ESH0_MYAAR</name>
<evidence type="ECO:0000256" key="2">
    <source>
        <dbReference type="ARBA" id="ARBA00004496"/>
    </source>
</evidence>
<keyword evidence="5" id="KW-0963">Cytoplasm</keyword>
<dbReference type="InterPro" id="IPR029063">
    <property type="entry name" value="SAM-dependent_MTases_sf"/>
</dbReference>
<evidence type="ECO:0000256" key="7">
    <source>
        <dbReference type="ARBA" id="ARBA00022723"/>
    </source>
</evidence>
<keyword evidence="9" id="KW-0411">Iron-sulfur</keyword>
<dbReference type="Proteomes" id="UP001164746">
    <property type="component" value="Chromosome 8"/>
</dbReference>
<evidence type="ECO:0000313" key="14">
    <source>
        <dbReference type="EMBL" id="WAR12913.1"/>
    </source>
</evidence>
<keyword evidence="8" id="KW-0408">Iron</keyword>
<gene>
    <name evidence="14" type="ORF">MAR_027093</name>
</gene>
<reference evidence="14" key="1">
    <citation type="submission" date="2022-11" db="EMBL/GenBank/DDBJ databases">
        <title>Centuries of genome instability and evolution in soft-shell clam transmissible cancer (bioRxiv).</title>
        <authorList>
            <person name="Hart S.F.M."/>
            <person name="Yonemitsu M.A."/>
            <person name="Giersch R.M."/>
            <person name="Beal B.F."/>
            <person name="Arriagada G."/>
            <person name="Davis B.W."/>
            <person name="Ostrander E.A."/>
            <person name="Goff S.P."/>
            <person name="Metzger M.J."/>
        </authorList>
    </citation>
    <scope>NUCLEOTIDE SEQUENCE</scope>
    <source>
        <strain evidence="14">MELC-2E11</strain>
        <tissue evidence="14">Siphon/mantle</tissue>
    </source>
</reference>
<feature type="domain" description="Anamorsin N-terminal" evidence="13">
    <location>
        <begin position="2"/>
        <end position="89"/>
    </location>
</feature>
<evidence type="ECO:0000256" key="10">
    <source>
        <dbReference type="ARBA" id="ARBA00023128"/>
    </source>
</evidence>
<dbReference type="Gene3D" id="3.40.50.150">
    <property type="entry name" value="Vaccinia Virus protein VP39"/>
    <property type="match status" value="1"/>
</dbReference>
<accession>A0ABY7ESH0</accession>
<keyword evidence="15" id="KW-1185">Reference proteome</keyword>
<evidence type="ECO:0000256" key="3">
    <source>
        <dbReference type="ARBA" id="ARBA00008169"/>
    </source>
</evidence>
<evidence type="ECO:0000256" key="8">
    <source>
        <dbReference type="ARBA" id="ARBA00023004"/>
    </source>
</evidence>
<dbReference type="EMBL" id="CP111019">
    <property type="protein sequence ID" value="WAR12913.1"/>
    <property type="molecule type" value="Genomic_DNA"/>
</dbReference>
<protein>
    <submittedName>
        <fullName evidence="14">CPIN1-like protein</fullName>
    </submittedName>
</protein>
<feature type="domain" description="Anamorsin C-terminal" evidence="12">
    <location>
        <begin position="150"/>
        <end position="191"/>
    </location>
</feature>
<dbReference type="InterPro" id="IPR046408">
    <property type="entry name" value="CIAPIN1"/>
</dbReference>
<keyword evidence="7" id="KW-0479">Metal-binding</keyword>
<keyword evidence="6" id="KW-0001">2Fe-2S</keyword>
<dbReference type="PANTHER" id="PTHR13273:SF14">
    <property type="entry name" value="ANAMORSIN"/>
    <property type="match status" value="1"/>
</dbReference>
<feature type="region of interest" description="Disordered" evidence="11">
    <location>
        <begin position="137"/>
        <end position="162"/>
    </location>
</feature>
<evidence type="ECO:0000256" key="11">
    <source>
        <dbReference type="SAM" id="MobiDB-lite"/>
    </source>
</evidence>
<evidence type="ECO:0000256" key="5">
    <source>
        <dbReference type="ARBA" id="ARBA00022490"/>
    </source>
</evidence>
<comment type="cofactor">
    <cofactor evidence="1">
        <name>[4Fe-4S] cluster</name>
        <dbReference type="ChEBI" id="CHEBI:49883"/>
    </cofactor>
</comment>
<evidence type="ECO:0000256" key="4">
    <source>
        <dbReference type="ARBA" id="ARBA00022485"/>
    </source>
</evidence>
<evidence type="ECO:0000256" key="1">
    <source>
        <dbReference type="ARBA" id="ARBA00001966"/>
    </source>
</evidence>
<dbReference type="Pfam" id="PF05093">
    <property type="entry name" value="CIAPIN1"/>
    <property type="match status" value="1"/>
</dbReference>
<dbReference type="InterPro" id="IPR049011">
    <property type="entry name" value="Anamorsin_N_metazoan"/>
</dbReference>
<sequence>MSSDALGEVCRLLKSNGRLYMGQMVVGGLSDENKTDTSQKSMSALKLSGFPTVLQLSDDMKQSIASQHNTSDIGLLLFTASKPSYEVGSTSQLKVAFGKKNKDPPQQKEKTAAVWKLSAMDIGDDDIELVDDDDLLDEEDKKKPDPASLRADCGTGPDKKRKACKNCTCGLADELDNEARHVTLEMHSGVRVVHTWACLHSKLGKKLPSQTASSKQTDNKNDSVLTDETATESYSNDSDGLYSLSEASILKPVLLET</sequence>
<feature type="non-terminal residue" evidence="14">
    <location>
        <position position="1"/>
    </location>
</feature>
<evidence type="ECO:0000259" key="13">
    <source>
        <dbReference type="Pfam" id="PF20922"/>
    </source>
</evidence>
<evidence type="ECO:0000256" key="6">
    <source>
        <dbReference type="ARBA" id="ARBA00022714"/>
    </source>
</evidence>
<dbReference type="Pfam" id="PF20922">
    <property type="entry name" value="Anamorsin_N"/>
    <property type="match status" value="1"/>
</dbReference>
<evidence type="ECO:0000313" key="15">
    <source>
        <dbReference type="Proteomes" id="UP001164746"/>
    </source>
</evidence>
<comment type="subcellular location">
    <subcellularLocation>
        <location evidence="2">Cytoplasm</location>
    </subcellularLocation>
</comment>
<proteinExistence type="inferred from homology"/>
<evidence type="ECO:0000256" key="9">
    <source>
        <dbReference type="ARBA" id="ARBA00023014"/>
    </source>
</evidence>